<dbReference type="Gene3D" id="2.60.120.290">
    <property type="entry name" value="Spermadhesin, CUB domain"/>
    <property type="match status" value="1"/>
</dbReference>
<feature type="chain" id="PRO_5002738014" evidence="2">
    <location>
        <begin position="23"/>
        <end position="1229"/>
    </location>
</feature>
<dbReference type="InterPro" id="IPR013320">
    <property type="entry name" value="ConA-like_dom_sf"/>
</dbReference>
<evidence type="ECO:0000256" key="2">
    <source>
        <dbReference type="SAM" id="SignalP"/>
    </source>
</evidence>
<feature type="domain" description="Fibronectin type-III" evidence="4">
    <location>
        <begin position="827"/>
        <end position="918"/>
    </location>
</feature>
<dbReference type="PROSITE" id="PS50853">
    <property type="entry name" value="FN3"/>
    <property type="match status" value="4"/>
</dbReference>
<dbReference type="GO" id="GO:0004553">
    <property type="term" value="F:hydrolase activity, hydrolyzing O-glycosyl compounds"/>
    <property type="evidence" value="ECO:0007669"/>
    <property type="project" value="UniProtKB-ARBA"/>
</dbReference>
<dbReference type="AlphaFoldDB" id="A9E4F1"/>
<dbReference type="SUPFAM" id="SSF49899">
    <property type="entry name" value="Concanavalin A-like lectins/glucanases"/>
    <property type="match status" value="2"/>
</dbReference>
<dbReference type="SMART" id="SM00060">
    <property type="entry name" value="FN3"/>
    <property type="match status" value="5"/>
</dbReference>
<protein>
    <submittedName>
        <fullName evidence="5">Fibronectin, type III</fullName>
    </submittedName>
</protein>
<keyword evidence="6" id="KW-1185">Reference proteome</keyword>
<feature type="domain" description="MAM" evidence="3">
    <location>
        <begin position="298"/>
        <end position="467"/>
    </location>
</feature>
<dbReference type="eggNOG" id="COG4935">
    <property type="taxonomic scope" value="Bacteria"/>
</dbReference>
<dbReference type="InterPro" id="IPR026444">
    <property type="entry name" value="Secre_tail"/>
</dbReference>
<dbReference type="STRING" id="391587.KAOT1_09801"/>
<accession>A9E4F1</accession>
<dbReference type="OrthoDB" id="1113525at2"/>
<dbReference type="RefSeq" id="WP_007094520.1">
    <property type="nucleotide sequence ID" value="NZ_CP142125.1"/>
</dbReference>
<dbReference type="SUPFAM" id="SSF49265">
    <property type="entry name" value="Fibronectin type III"/>
    <property type="match status" value="3"/>
</dbReference>
<keyword evidence="1 2" id="KW-0732">Signal</keyword>
<dbReference type="NCBIfam" id="TIGR04183">
    <property type="entry name" value="Por_Secre_tail"/>
    <property type="match status" value="1"/>
</dbReference>
<evidence type="ECO:0000313" key="5">
    <source>
        <dbReference type="EMBL" id="EDP95357.1"/>
    </source>
</evidence>
<dbReference type="CDD" id="cd06263">
    <property type="entry name" value="MAM"/>
    <property type="match status" value="1"/>
</dbReference>
<dbReference type="PANTHER" id="PTHR23282">
    <property type="entry name" value="APICAL ENDOSOMAL GLYCOPROTEIN PRECURSOR"/>
    <property type="match status" value="1"/>
</dbReference>
<evidence type="ECO:0000259" key="4">
    <source>
        <dbReference type="PROSITE" id="PS50853"/>
    </source>
</evidence>
<dbReference type="InterPro" id="IPR003961">
    <property type="entry name" value="FN3_dom"/>
</dbReference>
<feature type="signal peptide" evidence="2">
    <location>
        <begin position="1"/>
        <end position="22"/>
    </location>
</feature>
<dbReference type="Gene3D" id="2.60.40.10">
    <property type="entry name" value="Immunoglobulins"/>
    <property type="match status" value="5"/>
</dbReference>
<dbReference type="HOGENOM" id="CLU_264497_0_0_10"/>
<dbReference type="SMART" id="SM00137">
    <property type="entry name" value="MAM"/>
    <property type="match status" value="2"/>
</dbReference>
<organism evidence="5 6">
    <name type="scientific">Kordia algicida OT-1</name>
    <dbReference type="NCBI Taxonomy" id="391587"/>
    <lineage>
        <taxon>Bacteria</taxon>
        <taxon>Pseudomonadati</taxon>
        <taxon>Bacteroidota</taxon>
        <taxon>Flavobacteriia</taxon>
        <taxon>Flavobacteriales</taxon>
        <taxon>Flavobacteriaceae</taxon>
        <taxon>Kordia</taxon>
    </lineage>
</organism>
<dbReference type="eggNOG" id="COG3291">
    <property type="taxonomic scope" value="Bacteria"/>
</dbReference>
<dbReference type="PROSITE" id="PS50060">
    <property type="entry name" value="MAM_2"/>
    <property type="match status" value="2"/>
</dbReference>
<comment type="caution">
    <text evidence="5">The sequence shown here is derived from an EMBL/GenBank/DDBJ whole genome shotgun (WGS) entry which is preliminary data.</text>
</comment>
<name>A9E4F1_9FLAO</name>
<dbReference type="InterPro" id="IPR036116">
    <property type="entry name" value="FN3_sf"/>
</dbReference>
<dbReference type="InterPro" id="IPR013783">
    <property type="entry name" value="Ig-like_fold"/>
</dbReference>
<dbReference type="Pfam" id="PF00629">
    <property type="entry name" value="MAM"/>
    <property type="match status" value="2"/>
</dbReference>
<dbReference type="Gene3D" id="2.60.120.200">
    <property type="match status" value="2"/>
</dbReference>
<feature type="domain" description="Fibronectin type-III" evidence="4">
    <location>
        <begin position="921"/>
        <end position="1012"/>
    </location>
</feature>
<dbReference type="CDD" id="cd00063">
    <property type="entry name" value="FN3"/>
    <property type="match status" value="3"/>
</dbReference>
<dbReference type="GO" id="GO:0005975">
    <property type="term" value="P:carbohydrate metabolic process"/>
    <property type="evidence" value="ECO:0007669"/>
    <property type="project" value="UniProtKB-ARBA"/>
</dbReference>
<feature type="domain" description="Fibronectin type-III" evidence="4">
    <location>
        <begin position="467"/>
        <end position="562"/>
    </location>
</feature>
<dbReference type="InterPro" id="IPR051560">
    <property type="entry name" value="MAM_domain-containing"/>
</dbReference>
<proteinExistence type="predicted"/>
<dbReference type="EMBL" id="ABIB01000009">
    <property type="protein sequence ID" value="EDP95357.1"/>
    <property type="molecule type" value="Genomic_DNA"/>
</dbReference>
<evidence type="ECO:0000259" key="3">
    <source>
        <dbReference type="PROSITE" id="PS50060"/>
    </source>
</evidence>
<dbReference type="InterPro" id="IPR035914">
    <property type="entry name" value="Sperma_CUB_dom_sf"/>
</dbReference>
<dbReference type="Pfam" id="PF00041">
    <property type="entry name" value="fn3"/>
    <property type="match status" value="1"/>
</dbReference>
<feature type="domain" description="MAM" evidence="3">
    <location>
        <begin position="658"/>
        <end position="827"/>
    </location>
</feature>
<sequence>MKKTTLKVLFLMFFAFAYTGFAQTLNQNAMWPNANWSLTGTYNADPTALEADPTVSPNFAFDDDDAGNGSDDDIAAESPIIDLTAAFTAGETWISMSGNLVYNYNTDDILQFEYWDADANTWNIIGTPFNADTAGAPTNDFCSGTSEAYTTDILNIAGFTPTQLAGFRYRIYFDDLVGGAGFEWGFCFDAPTITSTTPPSCPDPSMLMVANITETTADLSWTESGSATAWDIEIVPAGTPPTGTATVTGVTNPYTATGLTENTEYDYYIRANCGVDGTSAWVGPLTFRTECAAIAAPYSENFETFTTAATAFVSENCWTGTGGSYFWESAPGTDAGSDGTGPDPSITTGNYFYTEASAGANGDTTDLISPLVDLTALTTPALTFNYHMFGGDMGTLDVLVNGTTNVFTISGQQQATATSPWELAVVDLSAFAGQTISITFRGTSAGTFEGDISIDNVAFTELPSCAAPNALTATNIDGFSADLGWTENGTATLWNIELVDITGGGTATGTPTNTGVTNPFNITGLTPSNDYEFYVQADCGVDGTSAWVGPFSFSTTVACPEPTALTATNILTTSADLGWTAGGSEGLWDVEIVDITAGGTATGTPTATGVSNPYNATGLTDNNSYEFYVRADCAANGTSVWVGPFAFTTACNPFMAPYTEDFETFTTGGSAFVSENCWSATGGAYYWESAPGTDNGSGGTGPDPSITTGNYFYTEASAGANGDTTDLISPLVDLSGLTAPALTFNYHMFGAQIGKLDVIVNGTTNVFTLAGQQQTSATDPWELAVVDLAAFAGQTISITFRGTSVGTFEGDISIDNVSFTELPACPTPNALTATMITDTSAELGWTENGASTAWDVEIVDISGGGMFTGTPTASGVANPYAAMGLTQNNDYAFYVRADCGGGTFSGWAGPFNFSTLETCPAPSGLTATNIMETTADLGWTENGAATSWNIELVDITAGGTATGTATASGVTNPYTATGLVGDNSYEFYVQADCGPDGVSAWAGPFAFATPYVAVPPSCTNGTFLDSGGQSGDYSINENITYTICPDVAGEAVTVEFTFFSTENNGATGCWDGLTIHDGADNTAATIDSPNGPLWCWDRDDSPAAGSGDLQGMMITSSDASGCLTFVFTSDGSVTREGWQGTVTCAPLSVESFESRGFVHYVNTVNNSFVVNAQSNISSIEVYNLVGQIVTTAKPQANTGEAFLGSAKNGVFFARVTLENGKTSVVKFVK</sequence>
<dbReference type="PANTHER" id="PTHR23282:SF101">
    <property type="entry name" value="MAM DOMAIN-CONTAINING PROTEIN"/>
    <property type="match status" value="1"/>
</dbReference>
<dbReference type="GO" id="GO:0016020">
    <property type="term" value="C:membrane"/>
    <property type="evidence" value="ECO:0007669"/>
    <property type="project" value="InterPro"/>
</dbReference>
<feature type="domain" description="Fibronectin type-III" evidence="4">
    <location>
        <begin position="203"/>
        <end position="292"/>
    </location>
</feature>
<dbReference type="Proteomes" id="UP000002945">
    <property type="component" value="Unassembled WGS sequence"/>
</dbReference>
<dbReference type="InterPro" id="IPR000998">
    <property type="entry name" value="MAM_dom"/>
</dbReference>
<dbReference type="SUPFAM" id="SSF49854">
    <property type="entry name" value="Spermadhesin, CUB domain"/>
    <property type="match status" value="1"/>
</dbReference>
<evidence type="ECO:0000313" key="6">
    <source>
        <dbReference type="Proteomes" id="UP000002945"/>
    </source>
</evidence>
<reference evidence="5 6" key="1">
    <citation type="journal article" date="2011" name="J. Bacteriol.">
        <title>Genome sequence of the algicidal bacterium Kordia algicida OT-1.</title>
        <authorList>
            <person name="Lee H.S."/>
            <person name="Kang S.G."/>
            <person name="Kwon K.K."/>
            <person name="Lee J.H."/>
            <person name="Kim S.J."/>
        </authorList>
    </citation>
    <scope>NUCLEOTIDE SEQUENCE [LARGE SCALE GENOMIC DNA]</scope>
    <source>
        <strain evidence="5 6">OT-1</strain>
    </source>
</reference>
<gene>
    <name evidence="5" type="ORF">KAOT1_09801</name>
</gene>
<evidence type="ECO:0000256" key="1">
    <source>
        <dbReference type="ARBA" id="ARBA00022729"/>
    </source>
</evidence>